<dbReference type="Proteomes" id="UP000077266">
    <property type="component" value="Unassembled WGS sequence"/>
</dbReference>
<evidence type="ECO:0000259" key="3">
    <source>
        <dbReference type="Pfam" id="PF06110"/>
    </source>
</evidence>
<keyword evidence="6" id="KW-1185">Reference proteome</keyword>
<dbReference type="OrthoDB" id="78947at2759"/>
<dbReference type="Pfam" id="PF06110">
    <property type="entry name" value="TXD17-like_Trx"/>
    <property type="match status" value="1"/>
</dbReference>
<comment type="similarity">
    <text evidence="1">Belongs to the thioredoxin family.</text>
</comment>
<accession>A0A165NDV0</accession>
<feature type="domain" description="Thioredoxin" evidence="3">
    <location>
        <begin position="18"/>
        <end position="86"/>
    </location>
</feature>
<dbReference type="GO" id="GO:0005829">
    <property type="term" value="C:cytosol"/>
    <property type="evidence" value="ECO:0007669"/>
    <property type="project" value="TreeGrafter"/>
</dbReference>
<evidence type="ECO:0000313" key="5">
    <source>
        <dbReference type="EMBL" id="KZW00605.1"/>
    </source>
</evidence>
<dbReference type="InterPro" id="IPR010357">
    <property type="entry name" value="TXNDC17_dom"/>
</dbReference>
<name>A0A165NDV0_EXIGL</name>
<dbReference type="PANTHER" id="PTHR12452:SF0">
    <property type="entry name" value="THIOREDOXIN DOMAIN-CONTAINING PROTEIN 17"/>
    <property type="match status" value="1"/>
</dbReference>
<feature type="chain" id="PRO_5008241211" description="Thioredoxin domain-containing protein" evidence="2">
    <location>
        <begin position="17"/>
        <end position="96"/>
    </location>
</feature>
<dbReference type="Gene3D" id="3.40.30.10">
    <property type="entry name" value="Glutaredoxin"/>
    <property type="match status" value="1"/>
</dbReference>
<proteinExistence type="inferred from homology"/>
<sequence length="96" mass="10877">MCRILLHIACPLLIVAQDCRDVEHLVREAFRSESAPDARIFYVGQKPEWKSPDQPLRHDPWFLKSIPTIVKLQNGKEVARLVEGEVASGLASFIQP</sequence>
<keyword evidence="2" id="KW-0732">Signal</keyword>
<feature type="signal peptide" evidence="2">
    <location>
        <begin position="1"/>
        <end position="16"/>
    </location>
</feature>
<dbReference type="GO" id="GO:0047134">
    <property type="term" value="F:protein-disulfide reductase [NAD(P)H] activity"/>
    <property type="evidence" value="ECO:0007669"/>
    <property type="project" value="InterPro"/>
</dbReference>
<organism evidence="5 6">
    <name type="scientific">Exidia glandulosa HHB12029</name>
    <dbReference type="NCBI Taxonomy" id="1314781"/>
    <lineage>
        <taxon>Eukaryota</taxon>
        <taxon>Fungi</taxon>
        <taxon>Dikarya</taxon>
        <taxon>Basidiomycota</taxon>
        <taxon>Agaricomycotina</taxon>
        <taxon>Agaricomycetes</taxon>
        <taxon>Auriculariales</taxon>
        <taxon>Exidiaceae</taxon>
        <taxon>Exidia</taxon>
    </lineage>
</organism>
<dbReference type="EMBL" id="KV425900">
    <property type="protein sequence ID" value="KZW00605.1"/>
    <property type="molecule type" value="Genomic_DNA"/>
</dbReference>
<evidence type="ECO:0000313" key="6">
    <source>
        <dbReference type="Proteomes" id="UP000077266"/>
    </source>
</evidence>
<protein>
    <recommendedName>
        <fullName evidence="3">Thioredoxin domain-containing protein</fullName>
    </recommendedName>
</protein>
<evidence type="ECO:0000256" key="1">
    <source>
        <dbReference type="ARBA" id="ARBA00008987"/>
    </source>
</evidence>
<reference evidence="5 6" key="1">
    <citation type="journal article" date="2016" name="Mol. Biol. Evol.">
        <title>Comparative Genomics of Early-Diverging Mushroom-Forming Fungi Provides Insights into the Origins of Lignocellulose Decay Capabilities.</title>
        <authorList>
            <person name="Nagy L.G."/>
            <person name="Riley R."/>
            <person name="Tritt A."/>
            <person name="Adam C."/>
            <person name="Daum C."/>
            <person name="Floudas D."/>
            <person name="Sun H."/>
            <person name="Yadav J.S."/>
            <person name="Pangilinan J."/>
            <person name="Larsson K.H."/>
            <person name="Matsuura K."/>
            <person name="Barry K."/>
            <person name="Labutti K."/>
            <person name="Kuo R."/>
            <person name="Ohm R.A."/>
            <person name="Bhattacharya S.S."/>
            <person name="Shirouzu T."/>
            <person name="Yoshinaga Y."/>
            <person name="Martin F.M."/>
            <person name="Grigoriev I.V."/>
            <person name="Hibbett D.S."/>
        </authorList>
    </citation>
    <scope>NUCLEOTIDE SEQUENCE [LARGE SCALE GENOMIC DNA]</scope>
    <source>
        <strain evidence="5 6">HHB12029</strain>
    </source>
</reference>
<dbReference type="AlphaFoldDB" id="A0A165NDV0"/>
<dbReference type="InterPro" id="IPR045108">
    <property type="entry name" value="TXNDC17-like"/>
</dbReference>
<dbReference type="SUPFAM" id="SSF52833">
    <property type="entry name" value="Thioredoxin-like"/>
    <property type="match status" value="1"/>
</dbReference>
<dbReference type="STRING" id="1314781.A0A165NDV0"/>
<gene>
    <name evidence="5" type="ORF">EXIGLDRAFT_604100</name>
    <name evidence="4" type="ORF">EXIGLDRAFT_817362</name>
</gene>
<evidence type="ECO:0000313" key="4">
    <source>
        <dbReference type="EMBL" id="KZV80169.1"/>
    </source>
</evidence>
<evidence type="ECO:0000256" key="2">
    <source>
        <dbReference type="SAM" id="SignalP"/>
    </source>
</evidence>
<dbReference type="InterPro" id="IPR036249">
    <property type="entry name" value="Thioredoxin-like_sf"/>
</dbReference>
<dbReference type="PANTHER" id="PTHR12452">
    <property type="entry name" value="42-9-9 PROTEIN-RELATED"/>
    <property type="match status" value="1"/>
</dbReference>
<dbReference type="EMBL" id="KV426515">
    <property type="protein sequence ID" value="KZV80169.1"/>
    <property type="molecule type" value="Genomic_DNA"/>
</dbReference>